<protein>
    <submittedName>
        <fullName evidence="6">Non-ribosomal peptide synthetase</fullName>
    </submittedName>
</protein>
<dbReference type="PROSITE" id="PS00455">
    <property type="entry name" value="AMP_BINDING"/>
    <property type="match status" value="1"/>
</dbReference>
<dbReference type="PANTHER" id="PTHR45527:SF3">
    <property type="entry name" value="SIDEROPHORE SYNTHETASE (EUROFUNG)"/>
    <property type="match status" value="1"/>
</dbReference>
<gene>
    <name evidence="6" type="ORF">APUU_50749S</name>
</gene>
<dbReference type="InterPro" id="IPR001242">
    <property type="entry name" value="Condensation_dom"/>
</dbReference>
<dbReference type="Gene3D" id="3.40.50.12780">
    <property type="entry name" value="N-terminal domain of ligase-like"/>
    <property type="match status" value="1"/>
</dbReference>
<evidence type="ECO:0000313" key="6">
    <source>
        <dbReference type="EMBL" id="BCS26038.1"/>
    </source>
</evidence>
<dbReference type="GO" id="GO:0005737">
    <property type="term" value="C:cytoplasm"/>
    <property type="evidence" value="ECO:0007669"/>
    <property type="project" value="TreeGrafter"/>
</dbReference>
<proteinExistence type="inferred from homology"/>
<dbReference type="Gene3D" id="3.30.300.30">
    <property type="match status" value="1"/>
</dbReference>
<sequence length="1101" mass="120526">MNSTTTSILNIKSATDIPTSELNQIQKWNSRIGLESVERCVHDVIAEKTQTAPSAEAIAAWDGTLTYSQLDALSTTLASRLVELGHSQEKFIGLLFDKSKWTAVSILAVMKAGAAFFLIDSSLPDQRIRRMCEIAQASVIVTSSSLSTRAGQLERPILVAEHESQRTITTLASLPTVSPRDAVYVAFTSGSTGDPKCVVNIHTAATSGIGPYSRRMGLTQESRMFQFSSYSFVISILDHLGALMNGACLCVPSAEQVQNSLASAIAELNANWVEITPSVARGLEPRGVQTLRTVVLVGEAATPSDLDMWRGSVDLKMCYGQTENCLGALVDNKTETSSASDMGYPWAAHCWVVNSNSDDLVPIGAEGELWLEGPSLARGYYNNAEQTAAVFIENPIWMQKIRPGERARFLRTGDLVRYQPESGMLQYVGRGGTQVKLRGQRIELADVESHLKKQFPEADAAIAEVVNPSQDDNGALLVAFILVGHATVSGDAAADALFADTTAEFSAQSQNALAQLRDTLPKYMVPTTVVPLETLPLTASGKLDRKLLRSKACELGLKLQTYHILTEEKAHRPARTENEVLIRDMCAGLLRSATEDINMDASFFELGGNSINAMWLVSRAREAGFVFTSANVFQQTSLAELAGKHGGVSSARDIGVETPSELPLTDAQKEELMKFIPPIIDPPNVSDFFPCSHGQQWQLSRHKGGGFVFRFSGPLQVDRLQTACRRLVQTHSSLRSLFTSHDGRFIQVVLKDIDDFPFTIRHSTNSTQDPLSFAQDLCAADLTVDPYVLPLQFTLIPDSSGQEHVLILRLSHGQYDGICQQTFISDLCSFYQNPSDPGVAPTNFAYYPHELARQQTPDELPFWQKLLEGSKITRLPTPQTPSGKAISLHSNTTIPIPDKPLPIGVTLATVVKAAWSHVLRKATGSQDIVFAQFVAARDLENIPQGHRLVVFCVNHCPVRVDYSGSSGKPIKTVLDLLQALQAQHTQTIPFKASQWDYLVSNSTDWPQGSEPQSIHVHLNFDIEKEVDLGGGLRCELVDHLSIEPPLDAIRVFSEPKKGDTELKIELISSTMVVEEGRLEVLMGELGRTFSDFMANPERILG</sequence>
<evidence type="ECO:0000256" key="1">
    <source>
        <dbReference type="ARBA" id="ARBA00022450"/>
    </source>
</evidence>
<dbReference type="SUPFAM" id="SSF56801">
    <property type="entry name" value="Acetyl-CoA synthetase-like"/>
    <property type="match status" value="1"/>
</dbReference>
<dbReference type="Proteomes" id="UP000654913">
    <property type="component" value="Chromosome 5"/>
</dbReference>
<reference evidence="6" key="1">
    <citation type="submission" date="2021-01" db="EMBL/GenBank/DDBJ databases">
        <authorList>
            <consortium name="Aspergillus puulaauensis MK2 genome sequencing consortium"/>
            <person name="Kazuki M."/>
            <person name="Futagami T."/>
        </authorList>
    </citation>
    <scope>NUCLEOTIDE SEQUENCE</scope>
    <source>
        <strain evidence="6">MK2</strain>
    </source>
</reference>
<dbReference type="GO" id="GO:0043041">
    <property type="term" value="P:amino acid activation for nonribosomal peptide biosynthetic process"/>
    <property type="evidence" value="ECO:0007669"/>
    <property type="project" value="TreeGrafter"/>
</dbReference>
<name>A0A7R7XSI8_9EURO</name>
<dbReference type="PANTHER" id="PTHR45527">
    <property type="entry name" value="NONRIBOSOMAL PEPTIDE SYNTHETASE"/>
    <property type="match status" value="1"/>
</dbReference>
<dbReference type="InterPro" id="IPR045851">
    <property type="entry name" value="AMP-bd_C_sf"/>
</dbReference>
<dbReference type="InterPro" id="IPR010071">
    <property type="entry name" value="AA_adenyl_dom"/>
</dbReference>
<evidence type="ECO:0000313" key="7">
    <source>
        <dbReference type="Proteomes" id="UP000654913"/>
    </source>
</evidence>
<dbReference type="InterPro" id="IPR036736">
    <property type="entry name" value="ACP-like_sf"/>
</dbReference>
<dbReference type="SUPFAM" id="SSF47336">
    <property type="entry name" value="ACP-like"/>
    <property type="match status" value="1"/>
</dbReference>
<dbReference type="FunFam" id="3.30.300.30:FF:000015">
    <property type="entry name" value="Nonribosomal peptide synthase SidD"/>
    <property type="match status" value="1"/>
</dbReference>
<organism evidence="6 7">
    <name type="scientific">Aspergillus puulaauensis</name>
    <dbReference type="NCBI Taxonomy" id="1220207"/>
    <lineage>
        <taxon>Eukaryota</taxon>
        <taxon>Fungi</taxon>
        <taxon>Dikarya</taxon>
        <taxon>Ascomycota</taxon>
        <taxon>Pezizomycotina</taxon>
        <taxon>Eurotiomycetes</taxon>
        <taxon>Eurotiomycetidae</taxon>
        <taxon>Eurotiales</taxon>
        <taxon>Aspergillaceae</taxon>
        <taxon>Aspergillus</taxon>
    </lineage>
</organism>
<keyword evidence="7" id="KW-1185">Reference proteome</keyword>
<dbReference type="InterPro" id="IPR009081">
    <property type="entry name" value="PP-bd_ACP"/>
</dbReference>
<dbReference type="InterPro" id="IPR023213">
    <property type="entry name" value="CAT-like_dom_sf"/>
</dbReference>
<evidence type="ECO:0000256" key="3">
    <source>
        <dbReference type="ARBA" id="ARBA00022598"/>
    </source>
</evidence>
<dbReference type="Pfam" id="PF00550">
    <property type="entry name" value="PP-binding"/>
    <property type="match status" value="1"/>
</dbReference>
<dbReference type="Pfam" id="PF00668">
    <property type="entry name" value="Condensation"/>
    <property type="match status" value="1"/>
</dbReference>
<dbReference type="InterPro" id="IPR000873">
    <property type="entry name" value="AMP-dep_synth/lig_dom"/>
</dbReference>
<dbReference type="CDD" id="cd05918">
    <property type="entry name" value="A_NRPS_SidN3_like"/>
    <property type="match status" value="1"/>
</dbReference>
<dbReference type="GO" id="GO:0016874">
    <property type="term" value="F:ligase activity"/>
    <property type="evidence" value="ECO:0007669"/>
    <property type="project" value="UniProtKB-KW"/>
</dbReference>
<keyword evidence="2" id="KW-0597">Phosphoprotein</keyword>
<dbReference type="NCBIfam" id="TIGR01733">
    <property type="entry name" value="AA-adenyl-dom"/>
    <property type="match status" value="1"/>
</dbReference>
<dbReference type="Gene3D" id="3.30.559.30">
    <property type="entry name" value="Nonribosomal peptide synthetase, condensation domain"/>
    <property type="match status" value="1"/>
</dbReference>
<dbReference type="GO" id="GO:0044550">
    <property type="term" value="P:secondary metabolite biosynthetic process"/>
    <property type="evidence" value="ECO:0007669"/>
    <property type="project" value="TreeGrafter"/>
</dbReference>
<dbReference type="SUPFAM" id="SSF52777">
    <property type="entry name" value="CoA-dependent acyltransferases"/>
    <property type="match status" value="2"/>
</dbReference>
<dbReference type="Gene3D" id="1.10.1200.10">
    <property type="entry name" value="ACP-like"/>
    <property type="match status" value="1"/>
</dbReference>
<keyword evidence="1" id="KW-0596">Phosphopantetheine</keyword>
<dbReference type="InterPro" id="IPR042099">
    <property type="entry name" value="ANL_N_sf"/>
</dbReference>
<dbReference type="OrthoDB" id="416786at2759"/>
<dbReference type="PROSITE" id="PS50075">
    <property type="entry name" value="CARRIER"/>
    <property type="match status" value="1"/>
</dbReference>
<keyword evidence="3" id="KW-0436">Ligase</keyword>
<reference evidence="6" key="2">
    <citation type="submission" date="2021-02" db="EMBL/GenBank/DDBJ databases">
        <title>Aspergillus puulaauensis MK2 genome sequence.</title>
        <authorList>
            <person name="Futagami T."/>
            <person name="Mori K."/>
            <person name="Kadooka C."/>
            <person name="Tanaka T."/>
        </authorList>
    </citation>
    <scope>NUCLEOTIDE SEQUENCE</scope>
    <source>
        <strain evidence="6">MK2</strain>
    </source>
</reference>
<dbReference type="Gene3D" id="3.30.559.10">
    <property type="entry name" value="Chloramphenicol acetyltransferase-like domain"/>
    <property type="match status" value="1"/>
</dbReference>
<dbReference type="InterPro" id="IPR020845">
    <property type="entry name" value="AMP-binding_CS"/>
</dbReference>
<dbReference type="EMBL" id="AP024447">
    <property type="protein sequence ID" value="BCS26038.1"/>
    <property type="molecule type" value="Genomic_DNA"/>
</dbReference>
<dbReference type="Pfam" id="PF00501">
    <property type="entry name" value="AMP-binding"/>
    <property type="match status" value="1"/>
</dbReference>
<dbReference type="RefSeq" id="XP_041558232.1">
    <property type="nucleotide sequence ID" value="XM_041705780.1"/>
</dbReference>
<evidence type="ECO:0000259" key="5">
    <source>
        <dbReference type="PROSITE" id="PS50075"/>
    </source>
</evidence>
<comment type="similarity">
    <text evidence="4">Belongs to the NRP synthetase family.</text>
</comment>
<evidence type="ECO:0000256" key="2">
    <source>
        <dbReference type="ARBA" id="ARBA00022553"/>
    </source>
</evidence>
<accession>A0A7R7XSI8</accession>
<dbReference type="KEGG" id="apuu:APUU_50749S"/>
<evidence type="ECO:0000256" key="4">
    <source>
        <dbReference type="ARBA" id="ARBA00029454"/>
    </source>
</evidence>
<dbReference type="GO" id="GO:0031177">
    <property type="term" value="F:phosphopantetheine binding"/>
    <property type="evidence" value="ECO:0007669"/>
    <property type="project" value="TreeGrafter"/>
</dbReference>
<dbReference type="GeneID" id="64976043"/>
<feature type="domain" description="Carrier" evidence="5">
    <location>
        <begin position="573"/>
        <end position="649"/>
    </location>
</feature>
<dbReference type="AlphaFoldDB" id="A0A7R7XSI8"/>